<keyword evidence="15" id="KW-1185">Reference proteome</keyword>
<dbReference type="AlphaFoldDB" id="A0A0J7KNG9"/>
<dbReference type="OrthoDB" id="67850at2759"/>
<dbReference type="GO" id="GO:0006999">
    <property type="term" value="P:nuclear pore organization"/>
    <property type="evidence" value="ECO:0007669"/>
    <property type="project" value="TreeGrafter"/>
</dbReference>
<dbReference type="GO" id="GO:0031965">
    <property type="term" value="C:nuclear membrane"/>
    <property type="evidence" value="ECO:0007669"/>
    <property type="project" value="UniProtKB-SubCell"/>
</dbReference>
<keyword evidence="6" id="KW-0509">mRNA transport</keyword>
<evidence type="ECO:0000256" key="12">
    <source>
        <dbReference type="ARBA" id="ARBA00023242"/>
    </source>
</evidence>
<evidence type="ECO:0000256" key="2">
    <source>
        <dbReference type="ARBA" id="ARBA00004567"/>
    </source>
</evidence>
<dbReference type="InterPro" id="IPR019049">
    <property type="entry name" value="Nucleoporin_prot_Ndc1/Nup"/>
</dbReference>
<keyword evidence="8 13" id="KW-1133">Transmembrane helix</keyword>
<evidence type="ECO:0000256" key="6">
    <source>
        <dbReference type="ARBA" id="ARBA00022816"/>
    </source>
</evidence>
<evidence type="ECO:0000313" key="14">
    <source>
        <dbReference type="EMBL" id="KMQ91791.1"/>
    </source>
</evidence>
<dbReference type="PANTHER" id="PTHR13269">
    <property type="entry name" value="NUCLEOPORIN NDC1"/>
    <property type="match status" value="1"/>
</dbReference>
<name>A0A0J7KNG9_LASNI</name>
<evidence type="ECO:0000313" key="15">
    <source>
        <dbReference type="Proteomes" id="UP000036403"/>
    </source>
</evidence>
<keyword evidence="9" id="KW-0811">Translocation</keyword>
<dbReference type="EMBL" id="LBMM01005134">
    <property type="protein sequence ID" value="KMQ91791.1"/>
    <property type="molecule type" value="Genomic_DNA"/>
</dbReference>
<evidence type="ECO:0000256" key="1">
    <source>
        <dbReference type="ARBA" id="ARBA00004232"/>
    </source>
</evidence>
<evidence type="ECO:0000256" key="3">
    <source>
        <dbReference type="ARBA" id="ARBA00005760"/>
    </source>
</evidence>
<keyword evidence="12" id="KW-0539">Nucleus</keyword>
<evidence type="ECO:0000256" key="4">
    <source>
        <dbReference type="ARBA" id="ARBA00022448"/>
    </source>
</evidence>
<comment type="subcellular location">
    <subcellularLocation>
        <location evidence="1">Nucleus membrane</location>
        <topology evidence="1">Multi-pass membrane protein</topology>
    </subcellularLocation>
    <subcellularLocation>
        <location evidence="2">Nucleus</location>
        <location evidence="2">Nuclear pore complex</location>
    </subcellularLocation>
</comment>
<dbReference type="Proteomes" id="UP000036403">
    <property type="component" value="Unassembled WGS sequence"/>
</dbReference>
<comment type="similarity">
    <text evidence="3">Belongs to the NDC1 family.</text>
</comment>
<dbReference type="GO" id="GO:0070762">
    <property type="term" value="C:nuclear pore transmembrane ring"/>
    <property type="evidence" value="ECO:0007669"/>
    <property type="project" value="TreeGrafter"/>
</dbReference>
<feature type="transmembrane region" description="Helical" evidence="13">
    <location>
        <begin position="61"/>
        <end position="84"/>
    </location>
</feature>
<dbReference type="PaxDb" id="67767-A0A0J7KNG9"/>
<feature type="transmembrane region" description="Helical" evidence="13">
    <location>
        <begin position="105"/>
        <end position="124"/>
    </location>
</feature>
<keyword evidence="11 13" id="KW-0472">Membrane</keyword>
<comment type="caution">
    <text evidence="14">The sequence shown here is derived from an EMBL/GenBank/DDBJ whole genome shotgun (WGS) entry which is preliminary data.</text>
</comment>
<proteinExistence type="inferred from homology"/>
<dbReference type="GO" id="GO:0051028">
    <property type="term" value="P:mRNA transport"/>
    <property type="evidence" value="ECO:0007669"/>
    <property type="project" value="UniProtKB-KW"/>
</dbReference>
<organism evidence="14 15">
    <name type="scientific">Lasius niger</name>
    <name type="common">Black garden ant</name>
    <dbReference type="NCBI Taxonomy" id="67767"/>
    <lineage>
        <taxon>Eukaryota</taxon>
        <taxon>Metazoa</taxon>
        <taxon>Ecdysozoa</taxon>
        <taxon>Arthropoda</taxon>
        <taxon>Hexapoda</taxon>
        <taxon>Insecta</taxon>
        <taxon>Pterygota</taxon>
        <taxon>Neoptera</taxon>
        <taxon>Endopterygota</taxon>
        <taxon>Hymenoptera</taxon>
        <taxon>Apocrita</taxon>
        <taxon>Aculeata</taxon>
        <taxon>Formicoidea</taxon>
        <taxon>Formicidae</taxon>
        <taxon>Formicinae</taxon>
        <taxon>Lasius</taxon>
        <taxon>Lasius</taxon>
    </lineage>
</organism>
<dbReference type="GO" id="GO:0030674">
    <property type="term" value="F:protein-macromolecule adaptor activity"/>
    <property type="evidence" value="ECO:0007669"/>
    <property type="project" value="TreeGrafter"/>
</dbReference>
<keyword evidence="7" id="KW-0653">Protein transport</keyword>
<evidence type="ECO:0000256" key="13">
    <source>
        <dbReference type="SAM" id="Phobius"/>
    </source>
</evidence>
<feature type="transmembrane region" description="Helical" evidence="13">
    <location>
        <begin position="150"/>
        <end position="166"/>
    </location>
</feature>
<dbReference type="GO" id="GO:0015031">
    <property type="term" value="P:protein transport"/>
    <property type="evidence" value="ECO:0007669"/>
    <property type="project" value="UniProtKB-KW"/>
</dbReference>
<keyword evidence="10" id="KW-0906">Nuclear pore complex</keyword>
<keyword evidence="4" id="KW-0813">Transport</keyword>
<evidence type="ECO:0000256" key="5">
    <source>
        <dbReference type="ARBA" id="ARBA00022692"/>
    </source>
</evidence>
<gene>
    <name evidence="14" type="ORF">RF55_8301</name>
</gene>
<keyword evidence="5 13" id="KW-0812">Transmembrane</keyword>
<sequence length="578" mass="66535">MIETDKKGCKGLLTQRMLLAVISSITFQFFIVCCLVLFRNLSLDYAHWFQETWTTVTSLRMWISLVILAAMTFLQSVFCSKIYLHSPPYYKSRFTKLCATLTVQNLCLKASYIFMGGILVWLHLSLKGGMYNSLTADCSIIYGTCLVEEYYFLLFSGLWSGLYFSVKTNDSMKYFRFSIIAQSKFLRLRQGIYAMLPKLMVSSMWSTLYYMAVYYFLGSYCRGALLSVISVQTEVEPLDNMSRLLNLTLILQLWFHQFIFILTISSTYLLFEVYLTEWIPFKFGSSGAYSVDASELTLIDVLSMDKIPIMQHLGYLDLVTLAQKEKIRRGILFTLSQPGGHPYNWNCVVQKCIDILKKFSLDFNAITIKPQEQQFCYSTNVLTARITSAQPAQKEHIYHMRKLVPDITPMLSTEADTKEVPYSGMFIQKFIKQKREAFVAYLLSKPLINYIFGEQDDNKIRYVLLNGQLVIWAAEAISSLSVFSLSEDSYGVVQKDVPNIINTLLSVKQVLDKLQKSAVLARKIQADDKLTKEIFASLRSAIKRSLYRIVTNFESYINDLCLESLTIEQLQSFLNYRE</sequence>
<dbReference type="STRING" id="67767.A0A0J7KNG9"/>
<feature type="transmembrane region" description="Helical" evidence="13">
    <location>
        <begin position="249"/>
        <end position="271"/>
    </location>
</feature>
<evidence type="ECO:0000256" key="10">
    <source>
        <dbReference type="ARBA" id="ARBA00023132"/>
    </source>
</evidence>
<evidence type="ECO:0000256" key="8">
    <source>
        <dbReference type="ARBA" id="ARBA00022989"/>
    </source>
</evidence>
<evidence type="ECO:0000256" key="11">
    <source>
        <dbReference type="ARBA" id="ARBA00023136"/>
    </source>
</evidence>
<dbReference type="PANTHER" id="PTHR13269:SF6">
    <property type="entry name" value="NUCLEOPORIN NDC1"/>
    <property type="match status" value="1"/>
</dbReference>
<evidence type="ECO:0000256" key="7">
    <source>
        <dbReference type="ARBA" id="ARBA00022927"/>
    </source>
</evidence>
<reference evidence="14 15" key="1">
    <citation type="submission" date="2015-04" db="EMBL/GenBank/DDBJ databases">
        <title>Lasius niger genome sequencing.</title>
        <authorList>
            <person name="Konorov E.A."/>
            <person name="Nikitin M.A."/>
            <person name="Kirill M.V."/>
            <person name="Chang P."/>
        </authorList>
    </citation>
    <scope>NUCLEOTIDE SEQUENCE [LARGE SCALE GENOMIC DNA]</scope>
    <source>
        <tissue evidence="14">Whole</tissue>
    </source>
</reference>
<dbReference type="Pfam" id="PF09531">
    <property type="entry name" value="Ndc1_Nup"/>
    <property type="match status" value="1"/>
</dbReference>
<protein>
    <submittedName>
        <fullName evidence="14">Nucleoporin ndc1</fullName>
    </submittedName>
</protein>
<accession>A0A0J7KNG9</accession>
<feature type="transmembrane region" description="Helical" evidence="13">
    <location>
        <begin position="17"/>
        <end position="41"/>
    </location>
</feature>
<evidence type="ECO:0000256" key="9">
    <source>
        <dbReference type="ARBA" id="ARBA00023010"/>
    </source>
</evidence>